<keyword evidence="1" id="KW-0812">Transmembrane</keyword>
<evidence type="ECO:0000256" key="1">
    <source>
        <dbReference type="SAM" id="Phobius"/>
    </source>
</evidence>
<reference evidence="2" key="1">
    <citation type="submission" date="2018-02" db="EMBL/GenBank/DDBJ databases">
        <title>Rhizophora mucronata_Transcriptome.</title>
        <authorList>
            <person name="Meera S.P."/>
            <person name="Sreeshan A."/>
            <person name="Augustine A."/>
        </authorList>
    </citation>
    <scope>NUCLEOTIDE SEQUENCE</scope>
    <source>
        <tissue evidence="2">Leaf</tissue>
    </source>
</reference>
<keyword evidence="1" id="KW-0472">Membrane</keyword>
<sequence length="59" mass="7034">MSFEFQCCEKICLTPSLLGTFPDLLMSWSAWSLSKFNLFWLIVMLKIVLTFERIICQFY</sequence>
<organism evidence="2">
    <name type="scientific">Rhizophora mucronata</name>
    <name type="common">Asiatic mangrove</name>
    <dbReference type="NCBI Taxonomy" id="61149"/>
    <lineage>
        <taxon>Eukaryota</taxon>
        <taxon>Viridiplantae</taxon>
        <taxon>Streptophyta</taxon>
        <taxon>Embryophyta</taxon>
        <taxon>Tracheophyta</taxon>
        <taxon>Spermatophyta</taxon>
        <taxon>Magnoliopsida</taxon>
        <taxon>eudicotyledons</taxon>
        <taxon>Gunneridae</taxon>
        <taxon>Pentapetalae</taxon>
        <taxon>rosids</taxon>
        <taxon>fabids</taxon>
        <taxon>Malpighiales</taxon>
        <taxon>Rhizophoraceae</taxon>
        <taxon>Rhizophora</taxon>
    </lineage>
</organism>
<dbReference type="EMBL" id="GGEC01009866">
    <property type="protein sequence ID" value="MBW90349.1"/>
    <property type="molecule type" value="Transcribed_RNA"/>
</dbReference>
<feature type="transmembrane region" description="Helical" evidence="1">
    <location>
        <begin position="28"/>
        <end position="49"/>
    </location>
</feature>
<keyword evidence="1" id="KW-1133">Transmembrane helix</keyword>
<protein>
    <submittedName>
        <fullName evidence="2">Uncharacterized protein</fullName>
    </submittedName>
</protein>
<accession>A0A2P2JA55</accession>
<evidence type="ECO:0000313" key="2">
    <source>
        <dbReference type="EMBL" id="MBW90349.1"/>
    </source>
</evidence>
<dbReference type="AlphaFoldDB" id="A0A2P2JA55"/>
<name>A0A2P2JA55_RHIMU</name>
<proteinExistence type="predicted"/>